<evidence type="ECO:0000313" key="5">
    <source>
        <dbReference type="Proteomes" id="UP000232323"/>
    </source>
</evidence>
<keyword evidence="2" id="KW-0812">Transmembrane</keyword>
<evidence type="ECO:0000256" key="2">
    <source>
        <dbReference type="SAM" id="Phobius"/>
    </source>
</evidence>
<dbReference type="InterPro" id="IPR036426">
    <property type="entry name" value="Bulb-type_lectin_dom_sf"/>
</dbReference>
<keyword evidence="2" id="KW-1133">Transmembrane helix</keyword>
<feature type="region of interest" description="Disordered" evidence="1">
    <location>
        <begin position="1"/>
        <end position="34"/>
    </location>
</feature>
<keyword evidence="5" id="KW-1185">Reference proteome</keyword>
<dbReference type="SUPFAM" id="SSF51110">
    <property type="entry name" value="alpha-D-mannose-specific plant lectins"/>
    <property type="match status" value="1"/>
</dbReference>
<reference evidence="4 5" key="1">
    <citation type="submission" date="2017-08" db="EMBL/GenBank/DDBJ databases">
        <title>Acidophilic green algal genome provides insights into adaptation to an acidic environment.</title>
        <authorList>
            <person name="Hirooka S."/>
            <person name="Hirose Y."/>
            <person name="Kanesaki Y."/>
            <person name="Higuchi S."/>
            <person name="Fujiwara T."/>
            <person name="Onuma R."/>
            <person name="Era A."/>
            <person name="Ohbayashi R."/>
            <person name="Uzuka A."/>
            <person name="Nozaki H."/>
            <person name="Yoshikawa H."/>
            <person name="Miyagishima S.Y."/>
        </authorList>
    </citation>
    <scope>NUCLEOTIDE SEQUENCE [LARGE SCALE GENOMIC DNA]</scope>
    <source>
        <strain evidence="4 5">NIES-2499</strain>
    </source>
</reference>
<sequence length="604" mass="65267">MDRLSAPHEQPRREQRDQHRGAHQDGRKDQVRNSRADAFRHPSFLESGGRCVRRHILGVCREQLLLFRLQRGPSGRIVGSLRLCRRRRVLSGLDRVAQLRYRGRRVLLRGRRVGQLLLLLMLAVRVAREGSVGGGLHDAAVLQGSLVVHASPFRVIGMSTGIIVLSCKHGKQKGCIVQMWATGIVVALFIFVAVLFLVFISCSSSGKEPFDELTQAGARAADPARCTINNYTFQAEGLIQHPLSTSDCVIVGKGLGLLSADDPINCPTVADDPSNNWTNPLNHLVKPINSQYIGGLNRCVLPMDATSSPDDLVSLDQSIMLAGAEVRTNMPNVQKALKDTTSSLSTANTALTDAANNAQALAGQFSTLSTALTNAMNHEQAMEMQLSALASQDENTMKNQVNILTTEDNNLTAKVSTLQNQVKNSSSNDSSLSADVTSLQNQLKDYSSKNRSLNAELKNQLTISSLSSAGPVTSLSVGQFIQSPNGKFCFTLQSDGNAVVYKTSYYSLPSDLAARAPFATFATNTAGTNAASIVMQNDGNLVIYDSNKKPLWACCIKSPGMPDGTSMVHRGGGGTAPFNLQMQDDGNLVVYDATISPKWAIIWN</sequence>
<keyword evidence="2" id="KW-0472">Membrane</keyword>
<dbReference type="SMART" id="SM00108">
    <property type="entry name" value="B_lectin"/>
    <property type="match status" value="1"/>
</dbReference>
<dbReference type="AlphaFoldDB" id="A0A250XNZ7"/>
<feature type="domain" description="Bulb-type lectin" evidence="3">
    <location>
        <begin position="466"/>
        <end position="603"/>
    </location>
</feature>
<comment type="caution">
    <text evidence="4">The sequence shown here is derived from an EMBL/GenBank/DDBJ whole genome shotgun (WGS) entry which is preliminary data.</text>
</comment>
<evidence type="ECO:0000259" key="3">
    <source>
        <dbReference type="PROSITE" id="PS50927"/>
    </source>
</evidence>
<feature type="transmembrane region" description="Helical" evidence="2">
    <location>
        <begin position="179"/>
        <end position="200"/>
    </location>
</feature>
<gene>
    <name evidence="4" type="ORF">CEUSTIGMA_g11940.t1</name>
</gene>
<accession>A0A250XNZ7</accession>
<proteinExistence type="predicted"/>
<evidence type="ECO:0000313" key="4">
    <source>
        <dbReference type="EMBL" id="GAX84520.1"/>
    </source>
</evidence>
<dbReference type="Gene3D" id="2.90.10.30">
    <property type="match status" value="1"/>
</dbReference>
<dbReference type="Proteomes" id="UP000232323">
    <property type="component" value="Unassembled WGS sequence"/>
</dbReference>
<dbReference type="OrthoDB" id="545294at2759"/>
<dbReference type="PROSITE" id="PS50927">
    <property type="entry name" value="BULB_LECTIN"/>
    <property type="match status" value="1"/>
</dbReference>
<dbReference type="InterPro" id="IPR001480">
    <property type="entry name" value="Bulb-type_lectin_dom"/>
</dbReference>
<name>A0A250XNZ7_9CHLO</name>
<dbReference type="EMBL" id="BEGY01000127">
    <property type="protein sequence ID" value="GAX84520.1"/>
    <property type="molecule type" value="Genomic_DNA"/>
</dbReference>
<organism evidence="4 5">
    <name type="scientific">Chlamydomonas eustigma</name>
    <dbReference type="NCBI Taxonomy" id="1157962"/>
    <lineage>
        <taxon>Eukaryota</taxon>
        <taxon>Viridiplantae</taxon>
        <taxon>Chlorophyta</taxon>
        <taxon>core chlorophytes</taxon>
        <taxon>Chlorophyceae</taxon>
        <taxon>CS clade</taxon>
        <taxon>Chlamydomonadales</taxon>
        <taxon>Chlamydomonadaceae</taxon>
        <taxon>Chlamydomonas</taxon>
    </lineage>
</organism>
<protein>
    <recommendedName>
        <fullName evidence="3">Bulb-type lectin domain-containing protein</fullName>
    </recommendedName>
</protein>
<evidence type="ECO:0000256" key="1">
    <source>
        <dbReference type="SAM" id="MobiDB-lite"/>
    </source>
</evidence>
<dbReference type="Gene3D" id="1.10.287.1490">
    <property type="match status" value="1"/>
</dbReference>